<proteinExistence type="predicted"/>
<accession>A0ABV6JB61</accession>
<sequence length="179" mass="20162">MKNYRRGIMVVVFLLLVTFFVYRNYSQKYAIEGTLAGIDSAVGESLKAEIKTHEIQVVDNKLFFVFTMGSTVGSGELKRGLNNKYAFESAGYGTNDIRERIVETSEGQYLFTAGRNDQNIGKIKAYIEDGQYELNIPQGEYYVALVPVQATDLNFVSGLIVIDREGNEIYRRNVPESIS</sequence>
<gene>
    <name evidence="1" type="ORF">ACFFJ8_17210</name>
</gene>
<dbReference type="RefSeq" id="WP_204818904.1">
    <property type="nucleotide sequence ID" value="NZ_JANHOF010000016.1"/>
</dbReference>
<dbReference type="EMBL" id="JBHLVF010000028">
    <property type="protein sequence ID" value="MFC0393108.1"/>
    <property type="molecule type" value="Genomic_DNA"/>
</dbReference>
<protein>
    <submittedName>
        <fullName evidence="1">Uncharacterized protein</fullName>
    </submittedName>
</protein>
<dbReference type="Proteomes" id="UP001589818">
    <property type="component" value="Unassembled WGS sequence"/>
</dbReference>
<reference evidence="1 2" key="1">
    <citation type="submission" date="2024-09" db="EMBL/GenBank/DDBJ databases">
        <authorList>
            <person name="Sun Q."/>
            <person name="Mori K."/>
        </authorList>
    </citation>
    <scope>NUCLEOTIDE SEQUENCE [LARGE SCALE GENOMIC DNA]</scope>
    <source>
        <strain evidence="1 2">CCM 4839</strain>
    </source>
</reference>
<organism evidence="1 2">
    <name type="scientific">Paenibacillus mendelii</name>
    <dbReference type="NCBI Taxonomy" id="206163"/>
    <lineage>
        <taxon>Bacteria</taxon>
        <taxon>Bacillati</taxon>
        <taxon>Bacillota</taxon>
        <taxon>Bacilli</taxon>
        <taxon>Bacillales</taxon>
        <taxon>Paenibacillaceae</taxon>
        <taxon>Paenibacillus</taxon>
    </lineage>
</organism>
<keyword evidence="2" id="KW-1185">Reference proteome</keyword>
<name>A0ABV6JB61_9BACL</name>
<comment type="caution">
    <text evidence="1">The sequence shown here is derived from an EMBL/GenBank/DDBJ whole genome shotgun (WGS) entry which is preliminary data.</text>
</comment>
<evidence type="ECO:0000313" key="1">
    <source>
        <dbReference type="EMBL" id="MFC0393108.1"/>
    </source>
</evidence>
<evidence type="ECO:0000313" key="2">
    <source>
        <dbReference type="Proteomes" id="UP001589818"/>
    </source>
</evidence>